<dbReference type="Pfam" id="PF00535">
    <property type="entry name" value="Glycos_transf_2"/>
    <property type="match status" value="1"/>
</dbReference>
<dbReference type="Proteomes" id="UP001142372">
    <property type="component" value="Unassembled WGS sequence"/>
</dbReference>
<name>A0A9W6LZ39_9MICO</name>
<evidence type="ECO:0000313" key="2">
    <source>
        <dbReference type="EMBL" id="GLJ75242.1"/>
    </source>
</evidence>
<dbReference type="RefSeq" id="WP_271175932.1">
    <property type="nucleotide sequence ID" value="NZ_BAAAJO010000001.1"/>
</dbReference>
<sequence>MVTTPRIDAVIAVHDARRPVARAIRSLTESGLDVRDGAELRITVVCHNIDQAEIRAVVPEELARDVRFLELRDGIPSAAGPFTAGIAAATAPYVAIMGSDDVLEPGALAAWEKHTDGGRADAVIPPQKHANGATVRTPPKRPFRRGDLDAVKDRLAYRTAPLGLIRTEAVQRLGLRFPAGLRTGEDQSFSAKLWFGGVVRYAGGAPAYVVGADAETRVSMTSRPLRAEFAFVDELLADPWFSALPLASRGALAIKIVRIHVFAAVLARIASGEWDGDDQTFAADLVQRLEREAPGFERPFSVADRRALDAIADGHADVSVLAATLRARRRFGHPATLVTRGIRGMLAVEGPPRFMIASALVRPSR</sequence>
<protein>
    <recommendedName>
        <fullName evidence="1">Glycosyltransferase 2-like domain-containing protein</fullName>
    </recommendedName>
</protein>
<accession>A0A9W6LZ39</accession>
<reference evidence="2" key="2">
    <citation type="submission" date="2023-01" db="EMBL/GenBank/DDBJ databases">
        <authorList>
            <person name="Sun Q."/>
            <person name="Evtushenko L."/>
        </authorList>
    </citation>
    <scope>NUCLEOTIDE SEQUENCE</scope>
    <source>
        <strain evidence="2">VKM Ac-1401</strain>
    </source>
</reference>
<keyword evidence="3" id="KW-1185">Reference proteome</keyword>
<dbReference type="InterPro" id="IPR029044">
    <property type="entry name" value="Nucleotide-diphossugar_trans"/>
</dbReference>
<dbReference type="EMBL" id="BSEN01000003">
    <property type="protein sequence ID" value="GLJ75242.1"/>
    <property type="molecule type" value="Genomic_DNA"/>
</dbReference>
<organism evidence="2 3">
    <name type="scientific">Leifsonia poae</name>
    <dbReference type="NCBI Taxonomy" id="110933"/>
    <lineage>
        <taxon>Bacteria</taxon>
        <taxon>Bacillati</taxon>
        <taxon>Actinomycetota</taxon>
        <taxon>Actinomycetes</taxon>
        <taxon>Micrococcales</taxon>
        <taxon>Microbacteriaceae</taxon>
        <taxon>Leifsonia</taxon>
    </lineage>
</organism>
<reference evidence="2" key="1">
    <citation type="journal article" date="2014" name="Int. J. Syst. Evol. Microbiol.">
        <title>Complete genome sequence of Corynebacterium casei LMG S-19264T (=DSM 44701T), isolated from a smear-ripened cheese.</title>
        <authorList>
            <consortium name="US DOE Joint Genome Institute (JGI-PGF)"/>
            <person name="Walter F."/>
            <person name="Albersmeier A."/>
            <person name="Kalinowski J."/>
            <person name="Ruckert C."/>
        </authorList>
    </citation>
    <scope>NUCLEOTIDE SEQUENCE</scope>
    <source>
        <strain evidence="2">VKM Ac-1401</strain>
    </source>
</reference>
<proteinExistence type="predicted"/>
<dbReference type="CDD" id="cd00761">
    <property type="entry name" value="Glyco_tranf_GTA_type"/>
    <property type="match status" value="1"/>
</dbReference>
<dbReference type="Gene3D" id="3.90.550.10">
    <property type="entry name" value="Spore Coat Polysaccharide Biosynthesis Protein SpsA, Chain A"/>
    <property type="match status" value="1"/>
</dbReference>
<evidence type="ECO:0000313" key="3">
    <source>
        <dbReference type="Proteomes" id="UP001142372"/>
    </source>
</evidence>
<feature type="domain" description="Glycosyltransferase 2-like" evidence="1">
    <location>
        <begin position="11"/>
        <end position="173"/>
    </location>
</feature>
<comment type="caution">
    <text evidence="2">The sequence shown here is derived from an EMBL/GenBank/DDBJ whole genome shotgun (WGS) entry which is preliminary data.</text>
</comment>
<dbReference type="AlphaFoldDB" id="A0A9W6LZ39"/>
<dbReference type="InterPro" id="IPR001173">
    <property type="entry name" value="Glyco_trans_2-like"/>
</dbReference>
<evidence type="ECO:0000259" key="1">
    <source>
        <dbReference type="Pfam" id="PF00535"/>
    </source>
</evidence>
<gene>
    <name evidence="2" type="ORF">GCM10017584_08160</name>
</gene>
<dbReference type="SUPFAM" id="SSF53448">
    <property type="entry name" value="Nucleotide-diphospho-sugar transferases"/>
    <property type="match status" value="1"/>
</dbReference>